<dbReference type="RefSeq" id="WP_395577837.1">
    <property type="nucleotide sequence ID" value="NZ_JAVCQK010000330.1"/>
</dbReference>
<keyword evidence="3" id="KW-1185">Reference proteome</keyword>
<gene>
    <name evidence="2" type="ORF">RA271_28555</name>
</gene>
<accession>A0ABW7NWA6</accession>
<dbReference type="Proteomes" id="UP001610657">
    <property type="component" value="Unassembled WGS sequence"/>
</dbReference>
<comment type="caution">
    <text evidence="2">The sequence shown here is derived from an EMBL/GenBank/DDBJ whole genome shotgun (WGS) entry which is preliminary data.</text>
</comment>
<name>A0ABW7NWA6_9PSED</name>
<evidence type="ECO:0000313" key="3">
    <source>
        <dbReference type="Proteomes" id="UP001610657"/>
    </source>
</evidence>
<sequence length="87" mass="9069">MIVLQTKPTTTNPMPSLKPSTALEKLSGSLPTEAALTAIAVVVGTPLVALLPILGKSLAAARQKERVEATLLEINSILAMHEAQLAN</sequence>
<dbReference type="EMBL" id="JAVCQK010000330">
    <property type="protein sequence ID" value="MFH7519078.1"/>
    <property type="molecule type" value="Genomic_DNA"/>
</dbReference>
<proteinExistence type="predicted"/>
<feature type="transmembrane region" description="Helical" evidence="1">
    <location>
        <begin position="34"/>
        <end position="54"/>
    </location>
</feature>
<keyword evidence="1" id="KW-0812">Transmembrane</keyword>
<protein>
    <submittedName>
        <fullName evidence="2">Uncharacterized protein</fullName>
    </submittedName>
</protein>
<evidence type="ECO:0000256" key="1">
    <source>
        <dbReference type="SAM" id="Phobius"/>
    </source>
</evidence>
<reference evidence="2 3" key="1">
    <citation type="submission" date="2023-08" db="EMBL/GenBank/DDBJ databases">
        <title>Genomic and mutational analysis of Pseudomonas syringae pv. tagetis EB037 pathogenicity on sunflower.</title>
        <authorList>
            <person name="Maul J.E."/>
        </authorList>
    </citation>
    <scope>NUCLEOTIDE SEQUENCE [LARGE SCALE GENOMIC DNA]</scope>
    <source>
        <strain evidence="2 3">EB037_T1</strain>
    </source>
</reference>
<feature type="non-terminal residue" evidence="2">
    <location>
        <position position="87"/>
    </location>
</feature>
<feature type="non-terminal residue" evidence="2">
    <location>
        <position position="1"/>
    </location>
</feature>
<keyword evidence="1" id="KW-1133">Transmembrane helix</keyword>
<keyword evidence="1" id="KW-0472">Membrane</keyword>
<evidence type="ECO:0000313" key="2">
    <source>
        <dbReference type="EMBL" id="MFH7519078.1"/>
    </source>
</evidence>
<organism evidence="2 3">
    <name type="scientific">Pseudomonas syringae pv. tagetis</name>
    <dbReference type="NCBI Taxonomy" id="129140"/>
    <lineage>
        <taxon>Bacteria</taxon>
        <taxon>Pseudomonadati</taxon>
        <taxon>Pseudomonadota</taxon>
        <taxon>Gammaproteobacteria</taxon>
        <taxon>Pseudomonadales</taxon>
        <taxon>Pseudomonadaceae</taxon>
        <taxon>Pseudomonas</taxon>
    </lineage>
</organism>